<reference evidence="1 2" key="1">
    <citation type="journal article" date="2019" name="Sci. Rep.">
        <title>Orb-weaving spider Araneus ventricosus genome elucidates the spidroin gene catalogue.</title>
        <authorList>
            <person name="Kono N."/>
            <person name="Nakamura H."/>
            <person name="Ohtoshi R."/>
            <person name="Moran D.A.P."/>
            <person name="Shinohara A."/>
            <person name="Yoshida Y."/>
            <person name="Fujiwara M."/>
            <person name="Mori M."/>
            <person name="Tomita M."/>
            <person name="Arakawa K."/>
        </authorList>
    </citation>
    <scope>NUCLEOTIDE SEQUENCE [LARGE SCALE GENOMIC DNA]</scope>
</reference>
<organism evidence="1 2">
    <name type="scientific">Araneus ventricosus</name>
    <name type="common">Orbweaver spider</name>
    <name type="synonym">Epeira ventricosa</name>
    <dbReference type="NCBI Taxonomy" id="182803"/>
    <lineage>
        <taxon>Eukaryota</taxon>
        <taxon>Metazoa</taxon>
        <taxon>Ecdysozoa</taxon>
        <taxon>Arthropoda</taxon>
        <taxon>Chelicerata</taxon>
        <taxon>Arachnida</taxon>
        <taxon>Araneae</taxon>
        <taxon>Araneomorphae</taxon>
        <taxon>Entelegynae</taxon>
        <taxon>Araneoidea</taxon>
        <taxon>Araneidae</taxon>
        <taxon>Araneus</taxon>
    </lineage>
</organism>
<dbReference type="EMBL" id="BGPR01002093">
    <property type="protein sequence ID" value="GBM67633.1"/>
    <property type="molecule type" value="Genomic_DNA"/>
</dbReference>
<proteinExistence type="predicted"/>
<dbReference type="AlphaFoldDB" id="A0A4Y2HR36"/>
<dbReference type="Proteomes" id="UP000499080">
    <property type="component" value="Unassembled WGS sequence"/>
</dbReference>
<accession>A0A4Y2HR36</accession>
<protein>
    <submittedName>
        <fullName evidence="1">Uncharacterized protein</fullName>
    </submittedName>
</protein>
<keyword evidence="2" id="KW-1185">Reference proteome</keyword>
<evidence type="ECO:0000313" key="1">
    <source>
        <dbReference type="EMBL" id="GBM67633.1"/>
    </source>
</evidence>
<sequence length="90" mass="9862">MSIKHCGPTVAIKASCGRGFTIGRLRVLSSGCLDQQYSKTRRPMCTLATVAVGDLPPIKTQMWVRSPDSNLPIYSGVDFYLMSFPIRGIP</sequence>
<gene>
    <name evidence="1" type="ORF">AVEN_81136_1</name>
</gene>
<evidence type="ECO:0000313" key="2">
    <source>
        <dbReference type="Proteomes" id="UP000499080"/>
    </source>
</evidence>
<name>A0A4Y2HR36_ARAVE</name>
<comment type="caution">
    <text evidence="1">The sequence shown here is derived from an EMBL/GenBank/DDBJ whole genome shotgun (WGS) entry which is preliminary data.</text>
</comment>